<organism evidence="1 2">
    <name type="scientific">Streptomyces javensis</name>
    <dbReference type="NCBI Taxonomy" id="114698"/>
    <lineage>
        <taxon>Bacteria</taxon>
        <taxon>Bacillati</taxon>
        <taxon>Actinomycetota</taxon>
        <taxon>Actinomycetes</taxon>
        <taxon>Kitasatosporales</taxon>
        <taxon>Streptomycetaceae</taxon>
        <taxon>Streptomyces</taxon>
        <taxon>Streptomyces violaceusniger group</taxon>
    </lineage>
</organism>
<evidence type="ECO:0000313" key="2">
    <source>
        <dbReference type="Proteomes" id="UP000638849"/>
    </source>
</evidence>
<protein>
    <submittedName>
        <fullName evidence="1">HEXXH motif domain-containing protein</fullName>
    </submittedName>
</protein>
<keyword evidence="2" id="KW-1185">Reference proteome</keyword>
<dbReference type="Proteomes" id="UP000638849">
    <property type="component" value="Unassembled WGS sequence"/>
</dbReference>
<sequence length="62" mass="6375">MTPSSTRGLNHRLSAESFAELARGSGGPSAVAELRSGQRSRAMLLLHALVDIASAHPALPGP</sequence>
<evidence type="ECO:0000313" key="1">
    <source>
        <dbReference type="EMBL" id="MBI0320131.1"/>
    </source>
</evidence>
<accession>A0ABS0RTW9</accession>
<dbReference type="EMBL" id="JAEEAQ010001228">
    <property type="protein sequence ID" value="MBI0320131.1"/>
    <property type="molecule type" value="Genomic_DNA"/>
</dbReference>
<proteinExistence type="predicted"/>
<name>A0ABS0RTW9_9ACTN</name>
<feature type="non-terminal residue" evidence="1">
    <location>
        <position position="62"/>
    </location>
</feature>
<gene>
    <name evidence="1" type="ORF">JBF12_45750</name>
</gene>
<comment type="caution">
    <text evidence="1">The sequence shown here is derived from an EMBL/GenBank/DDBJ whole genome shotgun (WGS) entry which is preliminary data.</text>
</comment>
<reference evidence="1 2" key="1">
    <citation type="submission" date="2020-12" db="EMBL/GenBank/DDBJ databases">
        <authorList>
            <person name="Kusuma A.B."/>
            <person name="Nouioui I."/>
            <person name="Goodfellow M."/>
        </authorList>
    </citation>
    <scope>NUCLEOTIDE SEQUENCE [LARGE SCALE GENOMIC DNA]</scope>
    <source>
        <strain evidence="1 2">DSM 41764</strain>
    </source>
</reference>